<evidence type="ECO:0000313" key="2">
    <source>
        <dbReference type="EMBL" id="MPN25317.1"/>
    </source>
</evidence>
<evidence type="ECO:0000256" key="1">
    <source>
        <dbReference type="SAM" id="Phobius"/>
    </source>
</evidence>
<feature type="transmembrane region" description="Helical" evidence="1">
    <location>
        <begin position="9"/>
        <end position="29"/>
    </location>
</feature>
<keyword evidence="1" id="KW-0472">Membrane</keyword>
<dbReference type="EMBL" id="VSSQ01074451">
    <property type="protein sequence ID" value="MPN25317.1"/>
    <property type="molecule type" value="Genomic_DNA"/>
</dbReference>
<reference evidence="2" key="1">
    <citation type="submission" date="2019-08" db="EMBL/GenBank/DDBJ databases">
        <authorList>
            <person name="Kucharzyk K."/>
            <person name="Murdoch R.W."/>
            <person name="Higgins S."/>
            <person name="Loffler F."/>
        </authorList>
    </citation>
    <scope>NUCLEOTIDE SEQUENCE</scope>
</reference>
<proteinExistence type="predicted"/>
<dbReference type="AlphaFoldDB" id="A0A645GEH3"/>
<keyword evidence="1" id="KW-0812">Transmembrane</keyword>
<feature type="transmembrane region" description="Helical" evidence="1">
    <location>
        <begin position="35"/>
        <end position="53"/>
    </location>
</feature>
<organism evidence="2">
    <name type="scientific">bioreactor metagenome</name>
    <dbReference type="NCBI Taxonomy" id="1076179"/>
    <lineage>
        <taxon>unclassified sequences</taxon>
        <taxon>metagenomes</taxon>
        <taxon>ecological metagenomes</taxon>
    </lineage>
</organism>
<protein>
    <submittedName>
        <fullName evidence="2">Uncharacterized protein</fullName>
    </submittedName>
</protein>
<feature type="transmembrane region" description="Helical" evidence="1">
    <location>
        <begin position="113"/>
        <end position="133"/>
    </location>
</feature>
<accession>A0A645GEH3</accession>
<feature type="transmembrane region" description="Helical" evidence="1">
    <location>
        <begin position="86"/>
        <end position="107"/>
    </location>
</feature>
<sequence length="137" mass="15670">MKTMKQRKIYTGFMFALGFVMVILQNYVYKDVNSSIVGTMGAGFVVMSLLRMYQYRKIESDPKRKEQFEIMCDEERVVFVANKARSMMFAIAVIVEFVVCVVAAIIGNMQISVLFGFLTGVQTLGYLICYGIFNLKY</sequence>
<keyword evidence="1" id="KW-1133">Transmembrane helix</keyword>
<gene>
    <name evidence="2" type="ORF">SDC9_172725</name>
</gene>
<comment type="caution">
    <text evidence="2">The sequence shown here is derived from an EMBL/GenBank/DDBJ whole genome shotgun (WGS) entry which is preliminary data.</text>
</comment>
<name>A0A645GEH3_9ZZZZ</name>